<dbReference type="InterPro" id="IPR038765">
    <property type="entry name" value="Papain-like_cys_pep_sf"/>
</dbReference>
<dbReference type="InterPro" id="IPR018200">
    <property type="entry name" value="USP_CS"/>
</dbReference>
<evidence type="ECO:0000259" key="2">
    <source>
        <dbReference type="PROSITE" id="PS50235"/>
    </source>
</evidence>
<organism evidence="4 5">
    <name type="scientific">Effrenium voratum</name>
    <dbReference type="NCBI Taxonomy" id="2562239"/>
    <lineage>
        <taxon>Eukaryota</taxon>
        <taxon>Sar</taxon>
        <taxon>Alveolata</taxon>
        <taxon>Dinophyceae</taxon>
        <taxon>Suessiales</taxon>
        <taxon>Symbiodiniaceae</taxon>
        <taxon>Effrenium</taxon>
    </lineage>
</organism>
<dbReference type="InterPro" id="IPR028889">
    <property type="entry name" value="USP"/>
</dbReference>
<dbReference type="SUPFAM" id="SSF143791">
    <property type="entry name" value="DUSP-like"/>
    <property type="match status" value="1"/>
</dbReference>
<dbReference type="SUPFAM" id="SSF54001">
    <property type="entry name" value="Cysteine proteinases"/>
    <property type="match status" value="1"/>
</dbReference>
<dbReference type="Pfam" id="PF00443">
    <property type="entry name" value="UCH"/>
    <property type="match status" value="1"/>
</dbReference>
<feature type="region of interest" description="Disordered" evidence="1">
    <location>
        <begin position="57"/>
        <end position="80"/>
    </location>
</feature>
<keyword evidence="5" id="KW-1185">Reference proteome</keyword>
<gene>
    <name evidence="4" type="ORF">EVOR1521_LOCUS32065</name>
</gene>
<dbReference type="GO" id="GO:0004843">
    <property type="term" value="F:cysteine-type deubiquitinase activity"/>
    <property type="evidence" value="ECO:0007669"/>
    <property type="project" value="InterPro"/>
</dbReference>
<name>A0AA36NL26_9DINO</name>
<dbReference type="PROSITE" id="PS50235">
    <property type="entry name" value="USP_3"/>
    <property type="match status" value="1"/>
</dbReference>
<evidence type="ECO:0008006" key="6">
    <source>
        <dbReference type="Google" id="ProtNLM"/>
    </source>
</evidence>
<evidence type="ECO:0000313" key="4">
    <source>
        <dbReference type="EMBL" id="CAJ1411514.1"/>
    </source>
</evidence>
<sequence length="1198" mass="135765">MSLDSDDPLQQAEEVRSALRSAGARLRAGDDWFVLSMRWWDLWKDYTHFDRDDLPSQPAVLQRSCSGTTKGERPPEIDNSDLIIRPGSSQLQSGLGENRDFILLPQEAWKLLHAWYGGGPPLRRQVIGSGSADLRVELYPLCLTVYKVDDYGVPLGLKLQVMFSRSATVEEVINSLRDNVLLGQEEAQLWHRPSVEVDQTRIDSLEGWELLQAEESLESQAVVDGASILLEVATGRPVASASDSDKNAWPFFHRLRVDWKQKTYKDPSDPSVELEADDKIDALGFEDRKQWDSQQGEYIWKQVPSWYAATVVAAEGKRLLVQFHNRAKPKARQLEPSSLVVAGKEPKVIEVGKHYESLDSRHSWHQVRITKEFNDAGQVTYEAYLLDENNTWPVVQPENIRELSTLTEEATRALTKVFERYASGDVIQSGGVRGLLSCASNEFVPEDSPKIAALLKEPFGTPEGMPLEGFLEYWRQQIAASGGKGYWLQQDLSRLFERAKVEMRSEEEQLLQQGREWMDRDSNRLAQYRSKTVPGYQDARDFRDFQRYDQLDVRFGREWKQAEVMEVDWTEMTILVQTKQVNSVGSPSRKAQREWIPMESERLAEYETKSLEAPHEGDPGPLLARSVSRGGVCLQPGACGLQNLGNTCFINSTLQCLSNSIPLRTFFAGTAGQKPAFLEQISTSPLSTEGRIAREFSKLLRDMWSNENKSVAPASLKKLIGQKRPEFSGYQQHDAHELLCFLLDALHEDVNRAPYPYPTEEEDEEVPKSDEQRAQEMWELHKRRSDSQIVDLFQFQIRSELTCPVCSTVSVTFDPIMYLTLPVPKPPHSVSLTLVGSDFQPRHMQLEVDRGASIDQLETALWKYLGRSPTEKPSCFCFGDVCYGRIYKHFEPHNYVSEIRSTDNIFAFEVPLAPEVAVSDHTFVPLVYRKRTKPTMTSRETWQYDKLDQPRLVAVVRGARNCDVHQQLQDMATDLLKACAIPEPWSFEILTNLDIYGSRAGDLLPEDGQPFRAPSQLAIDFLEQADLLKEALPKASKTPAPGGTTLTACLQKGMEREVLAEADSVYCRKCKEHRCQSKKLDLWSLPPVLVVHLKRFGRERLDGPLVKIGCPVDFSLELDLKDYLCRKGVERTRYQLFGVVNHHGNVGGGHYTAHALVTPPSGPLELGDWFNFNDSIVSQASVEDLDKEAAYVLFFQQL</sequence>
<evidence type="ECO:0000256" key="1">
    <source>
        <dbReference type="SAM" id="MobiDB-lite"/>
    </source>
</evidence>
<dbReference type="SMART" id="SM00695">
    <property type="entry name" value="DUSP"/>
    <property type="match status" value="1"/>
</dbReference>
<dbReference type="Proteomes" id="UP001178507">
    <property type="component" value="Unassembled WGS sequence"/>
</dbReference>
<dbReference type="Gene3D" id="3.90.70.10">
    <property type="entry name" value="Cysteine proteinases"/>
    <property type="match status" value="2"/>
</dbReference>
<dbReference type="PROSITE" id="PS51283">
    <property type="entry name" value="DUSP"/>
    <property type="match status" value="1"/>
</dbReference>
<evidence type="ECO:0000313" key="5">
    <source>
        <dbReference type="Proteomes" id="UP001178507"/>
    </source>
</evidence>
<dbReference type="PROSITE" id="PS00973">
    <property type="entry name" value="USP_2"/>
    <property type="match status" value="1"/>
</dbReference>
<dbReference type="InterPro" id="IPR006615">
    <property type="entry name" value="Pept_C19_DUSP"/>
</dbReference>
<reference evidence="4" key="1">
    <citation type="submission" date="2023-08" db="EMBL/GenBank/DDBJ databases">
        <authorList>
            <person name="Chen Y."/>
            <person name="Shah S."/>
            <person name="Dougan E. K."/>
            <person name="Thang M."/>
            <person name="Chan C."/>
        </authorList>
    </citation>
    <scope>NUCLEOTIDE SEQUENCE</scope>
</reference>
<dbReference type="EMBL" id="CAUJNA010003880">
    <property type="protein sequence ID" value="CAJ1411514.1"/>
    <property type="molecule type" value="Genomic_DNA"/>
</dbReference>
<dbReference type="InterPro" id="IPR035927">
    <property type="entry name" value="DUSP-like_sf"/>
</dbReference>
<comment type="caution">
    <text evidence="4">The sequence shown here is derived from an EMBL/GenBank/DDBJ whole genome shotgun (WGS) entry which is preliminary data.</text>
</comment>
<dbReference type="PROSITE" id="PS00972">
    <property type="entry name" value="USP_1"/>
    <property type="match status" value="1"/>
</dbReference>
<proteinExistence type="predicted"/>
<dbReference type="PANTHER" id="PTHR21646">
    <property type="entry name" value="UBIQUITIN CARBOXYL-TERMINAL HYDROLASE"/>
    <property type="match status" value="1"/>
</dbReference>
<dbReference type="AlphaFoldDB" id="A0AA36NL26"/>
<evidence type="ECO:0000259" key="3">
    <source>
        <dbReference type="PROSITE" id="PS51283"/>
    </source>
</evidence>
<feature type="domain" description="DUSP" evidence="3">
    <location>
        <begin position="6"/>
        <end position="127"/>
    </location>
</feature>
<dbReference type="Pfam" id="PF06337">
    <property type="entry name" value="DUSP"/>
    <property type="match status" value="1"/>
</dbReference>
<feature type="domain" description="USP" evidence="2">
    <location>
        <begin position="639"/>
        <end position="1198"/>
    </location>
</feature>
<dbReference type="InterPro" id="IPR050185">
    <property type="entry name" value="Ub_carboxyl-term_hydrolase"/>
</dbReference>
<accession>A0AA36NL26</accession>
<protein>
    <recommendedName>
        <fullName evidence="6">Ubiquitinyl hydrolase 1</fullName>
    </recommendedName>
</protein>
<dbReference type="Gene3D" id="3.30.2230.10">
    <property type="entry name" value="DUSP-like"/>
    <property type="match status" value="1"/>
</dbReference>
<dbReference type="InterPro" id="IPR001394">
    <property type="entry name" value="Peptidase_C19_UCH"/>
</dbReference>
<dbReference type="GO" id="GO:0016579">
    <property type="term" value="P:protein deubiquitination"/>
    <property type="evidence" value="ECO:0007669"/>
    <property type="project" value="InterPro"/>
</dbReference>